<reference evidence="1" key="1">
    <citation type="thesis" date="2020" institute="ProQuest LLC" country="789 East Eisenhower Parkway, Ann Arbor, MI, USA">
        <title>Comparative Genomics and Chromosome Evolution.</title>
        <authorList>
            <person name="Mudd A.B."/>
        </authorList>
    </citation>
    <scope>NUCLEOTIDE SEQUENCE</scope>
    <source>
        <strain evidence="1">Female2</strain>
        <tissue evidence="1">Blood</tissue>
    </source>
</reference>
<comment type="caution">
    <text evidence="1">The sequence shown here is derived from an EMBL/GenBank/DDBJ whole genome shotgun (WGS) entry which is preliminary data.</text>
</comment>
<organism evidence="1 2">
    <name type="scientific">Hymenochirus boettgeri</name>
    <name type="common">Congo dwarf clawed frog</name>
    <dbReference type="NCBI Taxonomy" id="247094"/>
    <lineage>
        <taxon>Eukaryota</taxon>
        <taxon>Metazoa</taxon>
        <taxon>Chordata</taxon>
        <taxon>Craniata</taxon>
        <taxon>Vertebrata</taxon>
        <taxon>Euteleostomi</taxon>
        <taxon>Amphibia</taxon>
        <taxon>Batrachia</taxon>
        <taxon>Anura</taxon>
        <taxon>Pipoidea</taxon>
        <taxon>Pipidae</taxon>
        <taxon>Pipinae</taxon>
        <taxon>Hymenochirus</taxon>
    </lineage>
</organism>
<accession>A0A8T2IM20</accession>
<dbReference type="Proteomes" id="UP000812440">
    <property type="component" value="Chromosome 7"/>
</dbReference>
<protein>
    <submittedName>
        <fullName evidence="1">Uncharacterized protein</fullName>
    </submittedName>
</protein>
<dbReference type="AlphaFoldDB" id="A0A8T2IM20"/>
<proteinExistence type="predicted"/>
<keyword evidence="2" id="KW-1185">Reference proteome</keyword>
<evidence type="ECO:0000313" key="2">
    <source>
        <dbReference type="Proteomes" id="UP000812440"/>
    </source>
</evidence>
<evidence type="ECO:0000313" key="1">
    <source>
        <dbReference type="EMBL" id="KAG8433909.1"/>
    </source>
</evidence>
<gene>
    <name evidence="1" type="ORF">GDO86_012321</name>
</gene>
<dbReference type="EMBL" id="JAACNH010000008">
    <property type="protein sequence ID" value="KAG8433909.1"/>
    <property type="molecule type" value="Genomic_DNA"/>
</dbReference>
<sequence length="82" mass="9586">MDKTIGRKWHCLGVLHFRARFLTFLPLQNPTNYCGSFNIGLCHYFIKMNNLHTCNHGPFQCYKQVFLVPPPPTTLVLKDTKY</sequence>
<name>A0A8T2IM20_9PIPI</name>